<dbReference type="Gene3D" id="3.40.50.880">
    <property type="match status" value="1"/>
</dbReference>
<dbReference type="CDD" id="cd03143">
    <property type="entry name" value="A4_beta-galactosidase_middle_domain"/>
    <property type="match status" value="1"/>
</dbReference>
<dbReference type="InterPro" id="IPR013738">
    <property type="entry name" value="Beta_galactosidase_Trimer"/>
</dbReference>
<dbReference type="SUPFAM" id="SSF52317">
    <property type="entry name" value="Class I glutamine amidotransferase-like"/>
    <property type="match status" value="1"/>
</dbReference>
<dbReference type="PANTHER" id="PTHR36447">
    <property type="entry name" value="BETA-GALACTOSIDASE GANA"/>
    <property type="match status" value="1"/>
</dbReference>
<protein>
    <recommendedName>
        <fullName evidence="1">Beta-galactosidase trimerisation domain-containing protein</fullName>
    </recommendedName>
</protein>
<evidence type="ECO:0000313" key="2">
    <source>
        <dbReference type="EMBL" id="BDZ51848.1"/>
    </source>
</evidence>
<evidence type="ECO:0000259" key="1">
    <source>
        <dbReference type="Pfam" id="PF08532"/>
    </source>
</evidence>
<proteinExistence type="predicted"/>
<feature type="domain" description="Beta-galactosidase trimerisation" evidence="1">
    <location>
        <begin position="3"/>
        <end position="187"/>
    </location>
</feature>
<dbReference type="PANTHER" id="PTHR36447:SF1">
    <property type="entry name" value="BETA-GALACTOSIDASE GANA"/>
    <property type="match status" value="1"/>
</dbReference>
<dbReference type="Gene3D" id="2.60.40.1180">
    <property type="entry name" value="Golgi alpha-mannosidase II"/>
    <property type="match status" value="1"/>
</dbReference>
<dbReference type="InterPro" id="IPR013780">
    <property type="entry name" value="Glyco_hydro_b"/>
</dbReference>
<accession>A0ABM8GTR7</accession>
<name>A0ABM8GTR7_9MICO</name>
<dbReference type="InterPro" id="IPR003476">
    <property type="entry name" value="Glyco_hydro_42"/>
</dbReference>
<evidence type="ECO:0000313" key="3">
    <source>
        <dbReference type="Proteomes" id="UP001321486"/>
    </source>
</evidence>
<gene>
    <name evidence="2" type="ORF">GCM10025867_40890</name>
</gene>
<dbReference type="Pfam" id="PF08532">
    <property type="entry name" value="Glyco_hydro_42M"/>
    <property type="match status" value="1"/>
</dbReference>
<dbReference type="InterPro" id="IPR029062">
    <property type="entry name" value="Class_I_gatase-like"/>
</dbReference>
<keyword evidence="3" id="KW-1185">Reference proteome</keyword>
<dbReference type="EMBL" id="AP027732">
    <property type="protein sequence ID" value="BDZ51848.1"/>
    <property type="molecule type" value="Genomic_DNA"/>
</dbReference>
<reference evidence="3" key="1">
    <citation type="journal article" date="2019" name="Int. J. Syst. Evol. Microbiol.">
        <title>The Global Catalogue of Microorganisms (GCM) 10K type strain sequencing project: providing services to taxonomists for standard genome sequencing and annotation.</title>
        <authorList>
            <consortium name="The Broad Institute Genomics Platform"/>
            <consortium name="The Broad Institute Genome Sequencing Center for Infectious Disease"/>
            <person name="Wu L."/>
            <person name="Ma J."/>
        </authorList>
    </citation>
    <scope>NUCLEOTIDE SEQUENCE [LARGE SCALE GENOMIC DNA]</scope>
    <source>
        <strain evidence="3">NBRC 108728</strain>
    </source>
</reference>
<dbReference type="Proteomes" id="UP001321486">
    <property type="component" value="Chromosome"/>
</dbReference>
<sequence>MFAWYRALASAGVTVDFTTPTSDLSPYRAVIVPELIAASDEQLEALDAYVALGGTLVATFQTAITDENLHVRLGGYLGTLRETLGLWVEEFAPPAAPDLAAAGGRTPPPLGLRGDSIGGTGAAVLWGEYLRLESAEATAWFDGGVLDGQPAITRNDRGAGTAWYVATQPDDDTLLRFVETVLSTLEVERLPRVPGVEFVRRGSHLVAINHGPERVALELTGTDVLTGADASGLVLESQGVAVVARVQAGAVRS</sequence>
<organism evidence="2 3">
    <name type="scientific">Frondihabitans sucicola</name>
    <dbReference type="NCBI Taxonomy" id="1268041"/>
    <lineage>
        <taxon>Bacteria</taxon>
        <taxon>Bacillati</taxon>
        <taxon>Actinomycetota</taxon>
        <taxon>Actinomycetes</taxon>
        <taxon>Micrococcales</taxon>
        <taxon>Microbacteriaceae</taxon>
        <taxon>Frondihabitans</taxon>
    </lineage>
</organism>